<evidence type="ECO:0000313" key="1">
    <source>
        <dbReference type="EMBL" id="SVA48550.1"/>
    </source>
</evidence>
<reference evidence="1" key="1">
    <citation type="submission" date="2018-05" db="EMBL/GenBank/DDBJ databases">
        <authorList>
            <person name="Lanie J.A."/>
            <person name="Ng W.-L."/>
            <person name="Kazmierczak K.M."/>
            <person name="Andrzejewski T.M."/>
            <person name="Davidsen T.M."/>
            <person name="Wayne K.J."/>
            <person name="Tettelin H."/>
            <person name="Glass J.I."/>
            <person name="Rusch D."/>
            <person name="Podicherti R."/>
            <person name="Tsui H.-C.T."/>
            <person name="Winkler M.E."/>
        </authorList>
    </citation>
    <scope>NUCLEOTIDE SEQUENCE</scope>
</reference>
<accession>A0A381W7M8</accession>
<proteinExistence type="predicted"/>
<feature type="non-terminal residue" evidence="1">
    <location>
        <position position="1"/>
    </location>
</feature>
<dbReference type="AlphaFoldDB" id="A0A381W7M8"/>
<dbReference type="EMBL" id="UINC01010960">
    <property type="protein sequence ID" value="SVA48550.1"/>
    <property type="molecule type" value="Genomic_DNA"/>
</dbReference>
<organism evidence="1">
    <name type="scientific">marine metagenome</name>
    <dbReference type="NCBI Taxonomy" id="408172"/>
    <lineage>
        <taxon>unclassified sequences</taxon>
        <taxon>metagenomes</taxon>
        <taxon>ecological metagenomes</taxon>
    </lineage>
</organism>
<name>A0A381W7M8_9ZZZZ</name>
<gene>
    <name evidence="1" type="ORF">METZ01_LOCUS101404</name>
</gene>
<protein>
    <submittedName>
        <fullName evidence="1">Uncharacterized protein</fullName>
    </submittedName>
</protein>
<sequence length="117" mass="12760">ELDSYLAGLASGLVIHPASTLGFELFAAGKKVLFGATADSALIQQWGIQHYFDALPDLVKLKTPTSDAFIKRCDQIRAMPDNQYREITQTAASTVVSMPNNGHPHETVKQLIYSLLA</sequence>